<dbReference type="Pfam" id="PF03281">
    <property type="entry name" value="Mab-21"/>
    <property type="match status" value="1"/>
</dbReference>
<comment type="caution">
    <text evidence="11">The sequence shown here is derived from an EMBL/GenBank/DDBJ whole genome shotgun (WGS) entry which is preliminary data.</text>
</comment>
<evidence type="ECO:0000256" key="2">
    <source>
        <dbReference type="ARBA" id="ARBA00008307"/>
    </source>
</evidence>
<dbReference type="Proteomes" id="UP001159427">
    <property type="component" value="Unassembled WGS sequence"/>
</dbReference>
<feature type="domain" description="Mab-21-like nucleotidyltransferase" evidence="9">
    <location>
        <begin position="61"/>
        <end position="254"/>
    </location>
</feature>
<keyword evidence="4" id="KW-0548">Nucleotidyltransferase</keyword>
<dbReference type="Gene3D" id="1.10.1410.40">
    <property type="match status" value="1"/>
</dbReference>
<sequence length="367" mass="43228">MNGQNLNRLLNNFTVNNVQLRKHRKTEALNYWQPIVHAVIDSVKRRDRRFASSHIFHTGSYYDGSKVGEPDEFDMMLVMDNLALGDDEPYEEDDGMIDPPIGFTRVMIDRGEEMLWQQDNCVNARGMLNAQQLKAVFVRLVRDSIRTLGQQYSRCIEVKTHGPAVTLEITNRNNRRKYSIDVVLAIKDKHWPDDAEEWKDSVRRGWPNRRLIQEICQDGCYLVAKQPKGGRIPDQEKHFLWLYSFAAAEKKLLREGSHGEASSCRKLVFRILKALKEELNWQPLKSFHLKMMLFYECEENPLQWSSEHISHRFIGLLNRLENCLRHSNCPHYFIRNFNLFEFFPRQKCAELADSVQRVRDNPQNYLE</sequence>
<dbReference type="EMBL" id="CALNXI010000141">
    <property type="protein sequence ID" value="CAH3020251.1"/>
    <property type="molecule type" value="Genomic_DNA"/>
</dbReference>
<evidence type="ECO:0000256" key="5">
    <source>
        <dbReference type="ARBA" id="ARBA00022723"/>
    </source>
</evidence>
<evidence type="ECO:0000256" key="1">
    <source>
        <dbReference type="ARBA" id="ARBA00001946"/>
    </source>
</evidence>
<name>A0ABN8LT38_9CNID</name>
<dbReference type="Gene3D" id="3.30.460.90">
    <property type="match status" value="1"/>
</dbReference>
<evidence type="ECO:0000259" key="9">
    <source>
        <dbReference type="Pfam" id="PF03281"/>
    </source>
</evidence>
<keyword evidence="3" id="KW-0808">Transferase</keyword>
<gene>
    <name evidence="11" type="ORF">PEVE_00006377</name>
</gene>
<evidence type="ECO:0000256" key="4">
    <source>
        <dbReference type="ARBA" id="ARBA00022695"/>
    </source>
</evidence>
<dbReference type="InterPro" id="IPR046903">
    <property type="entry name" value="Mab-21-like_nuc_Trfase"/>
</dbReference>
<evidence type="ECO:0000313" key="11">
    <source>
        <dbReference type="EMBL" id="CAH3020251.1"/>
    </source>
</evidence>
<keyword evidence="5" id="KW-0479">Metal-binding</keyword>
<accession>A0ABN8LT38</accession>
<organism evidence="11 12">
    <name type="scientific">Porites evermanni</name>
    <dbReference type="NCBI Taxonomy" id="104178"/>
    <lineage>
        <taxon>Eukaryota</taxon>
        <taxon>Metazoa</taxon>
        <taxon>Cnidaria</taxon>
        <taxon>Anthozoa</taxon>
        <taxon>Hexacorallia</taxon>
        <taxon>Scleractinia</taxon>
        <taxon>Fungiina</taxon>
        <taxon>Poritidae</taxon>
        <taxon>Porites</taxon>
    </lineage>
</organism>
<evidence type="ECO:0000256" key="6">
    <source>
        <dbReference type="ARBA" id="ARBA00022741"/>
    </source>
</evidence>
<keyword evidence="8" id="KW-0460">Magnesium</keyword>
<comment type="similarity">
    <text evidence="2">Belongs to the mab-21 family.</text>
</comment>
<keyword evidence="6" id="KW-0547">Nucleotide-binding</keyword>
<dbReference type="InterPro" id="IPR046906">
    <property type="entry name" value="Mab-21_HhH/H2TH-like"/>
</dbReference>
<dbReference type="InterPro" id="IPR024810">
    <property type="entry name" value="MAB21L/cGLR"/>
</dbReference>
<evidence type="ECO:0000256" key="7">
    <source>
        <dbReference type="ARBA" id="ARBA00022840"/>
    </source>
</evidence>
<reference evidence="11 12" key="1">
    <citation type="submission" date="2022-05" db="EMBL/GenBank/DDBJ databases">
        <authorList>
            <consortium name="Genoscope - CEA"/>
            <person name="William W."/>
        </authorList>
    </citation>
    <scope>NUCLEOTIDE SEQUENCE [LARGE SCALE GENOMIC DNA]</scope>
</reference>
<comment type="cofactor">
    <cofactor evidence="1">
        <name>Mg(2+)</name>
        <dbReference type="ChEBI" id="CHEBI:18420"/>
    </cofactor>
</comment>
<dbReference type="PANTHER" id="PTHR10656">
    <property type="entry name" value="CELL FATE DETERMINING PROTEIN MAB21-RELATED"/>
    <property type="match status" value="1"/>
</dbReference>
<evidence type="ECO:0000256" key="3">
    <source>
        <dbReference type="ARBA" id="ARBA00022679"/>
    </source>
</evidence>
<dbReference type="SMART" id="SM01265">
    <property type="entry name" value="Mab-21"/>
    <property type="match status" value="1"/>
</dbReference>
<dbReference type="PANTHER" id="PTHR10656:SF42">
    <property type="entry name" value="CYCLIC GMP-AMP SYNTHASE-LIKE PROTEIN-RELATED"/>
    <property type="match status" value="1"/>
</dbReference>
<keyword evidence="12" id="KW-1185">Reference proteome</keyword>
<keyword evidence="7" id="KW-0067">ATP-binding</keyword>
<evidence type="ECO:0000256" key="8">
    <source>
        <dbReference type="ARBA" id="ARBA00022842"/>
    </source>
</evidence>
<protein>
    <submittedName>
        <fullName evidence="11">Uncharacterized protein</fullName>
    </submittedName>
</protein>
<evidence type="ECO:0000259" key="10">
    <source>
        <dbReference type="Pfam" id="PF20266"/>
    </source>
</evidence>
<dbReference type="Pfam" id="PF20266">
    <property type="entry name" value="Mab-21_C"/>
    <property type="match status" value="1"/>
</dbReference>
<proteinExistence type="inferred from homology"/>
<evidence type="ECO:0000313" key="12">
    <source>
        <dbReference type="Proteomes" id="UP001159427"/>
    </source>
</evidence>
<feature type="domain" description="Mab-21-like HhH/H2TH-like" evidence="10">
    <location>
        <begin position="264"/>
        <end position="356"/>
    </location>
</feature>